<dbReference type="SUPFAM" id="SSF53335">
    <property type="entry name" value="S-adenosyl-L-methionine-dependent methyltransferases"/>
    <property type="match status" value="1"/>
</dbReference>
<dbReference type="Gene3D" id="3.40.50.150">
    <property type="entry name" value="Vaccinia Virus protein VP39"/>
    <property type="match status" value="1"/>
</dbReference>
<dbReference type="FunFam" id="1.10.8.1080:FF:000001">
    <property type="entry name" value="N-acetylmuramic acid 6-phosphate etherase"/>
    <property type="match status" value="1"/>
</dbReference>
<dbReference type="SUPFAM" id="SSF53697">
    <property type="entry name" value="SIS domain"/>
    <property type="match status" value="1"/>
</dbReference>
<dbReference type="InterPro" id="IPR029063">
    <property type="entry name" value="SAM-dependent_MTases_sf"/>
</dbReference>
<dbReference type="GO" id="GO:0008649">
    <property type="term" value="F:rRNA methyltransferase activity"/>
    <property type="evidence" value="ECO:0007669"/>
    <property type="project" value="InterPro"/>
</dbReference>
<dbReference type="NCBIfam" id="NF003915">
    <property type="entry name" value="PRK05441.1"/>
    <property type="match status" value="1"/>
</dbReference>
<evidence type="ECO:0000313" key="5">
    <source>
        <dbReference type="EMBL" id="CAD7235386.1"/>
    </source>
</evidence>
<dbReference type="InterPro" id="IPR005488">
    <property type="entry name" value="Etherase_MurQ"/>
</dbReference>
<dbReference type="Pfam" id="PF22645">
    <property type="entry name" value="GKRP_SIS_N"/>
    <property type="match status" value="1"/>
</dbReference>
<reference evidence="5" key="1">
    <citation type="submission" date="2020-11" db="EMBL/GenBank/DDBJ databases">
        <authorList>
            <person name="Tran Van P."/>
        </authorList>
    </citation>
    <scope>NUCLEOTIDE SEQUENCE</scope>
</reference>
<accession>A0A7R8WNZ8</accession>
<dbReference type="NCBIfam" id="NF009222">
    <property type="entry name" value="PRK12570.1"/>
    <property type="match status" value="1"/>
</dbReference>
<dbReference type="GO" id="GO:0016835">
    <property type="term" value="F:carbon-oxygen lyase activity"/>
    <property type="evidence" value="ECO:0007669"/>
    <property type="project" value="InterPro"/>
</dbReference>
<keyword evidence="2" id="KW-0456">Lyase</keyword>
<evidence type="ECO:0000256" key="1">
    <source>
        <dbReference type="ARBA" id="ARBA00011738"/>
    </source>
</evidence>
<dbReference type="InterPro" id="IPR005486">
    <property type="entry name" value="Glucokinase_regulatory_CS"/>
</dbReference>
<evidence type="ECO:0000256" key="4">
    <source>
        <dbReference type="ARBA" id="ARBA00060672"/>
    </source>
</evidence>
<dbReference type="Gene3D" id="1.10.8.1080">
    <property type="match status" value="1"/>
</dbReference>
<keyword evidence="3" id="KW-0119">Carbohydrate metabolism</keyword>
<dbReference type="PANTHER" id="PTHR10088:SF4">
    <property type="entry name" value="GLUCOKINASE REGULATORY PROTEIN"/>
    <property type="match status" value="1"/>
</dbReference>
<dbReference type="GO" id="GO:0005737">
    <property type="term" value="C:cytoplasm"/>
    <property type="evidence" value="ECO:0007669"/>
    <property type="project" value="InterPro"/>
</dbReference>
<sequence>MAHFAEMLVSKNEEVNLVSRKDIENIIENHIFISAYITEFLPASANKFLDIGTGGGLPGIPLAITKPLMRGVLVDSTGKKTDAVEEFIKKLKLGNLVVENSRVESAEFIKKHKNKFNLIVSRGTVPLIILFRYALPLIKEKAYLAAIKGGNLEEEFKTAQLNNGNKTLFNEISNLATEQRNTSSTNIDFATTSEILKIINNEDKTVPLAVEKELLQIEKAVDKIVEAIKNGGRLLYFGAGTSGRLGVVDASECPPTFGTPPEMVQGFIAGGEAAMFVAQEGAEDLEENGARDVLGAKVNSSDVVCGIAASRRTPYVIGAVKKAKEIGATTLYVTCTPRETFNIEEVDIPICPYVGPEVVMGSTRMKSGTAQKLVLNMLTTASMIRLGKTYENMMIDLQMTNKKLVERAKRIVMTITGVDYDEATKYLEVSKYHVKSALVMILAEVSFEEATERLAKADGFVRRAIQN</sequence>
<dbReference type="Pfam" id="PF20741">
    <property type="entry name" value="GKRP-like_C"/>
    <property type="match status" value="1"/>
</dbReference>
<dbReference type="CDD" id="cd05007">
    <property type="entry name" value="SIS_Etherase"/>
    <property type="match status" value="1"/>
</dbReference>
<dbReference type="NCBIfam" id="TIGR00274">
    <property type="entry name" value="N-acetylmuramic acid 6-phosphate etherase"/>
    <property type="match status" value="1"/>
</dbReference>
<dbReference type="PROSITE" id="PS51464">
    <property type="entry name" value="SIS"/>
    <property type="match status" value="1"/>
</dbReference>
<proteinExistence type="inferred from homology"/>
<dbReference type="InterPro" id="IPR040190">
    <property type="entry name" value="MURQ/GCKR"/>
</dbReference>
<dbReference type="GO" id="GO:0046348">
    <property type="term" value="P:amino sugar catabolic process"/>
    <property type="evidence" value="ECO:0007669"/>
    <property type="project" value="InterPro"/>
</dbReference>
<evidence type="ECO:0000256" key="3">
    <source>
        <dbReference type="ARBA" id="ARBA00023277"/>
    </source>
</evidence>
<gene>
    <name evidence="5" type="ORF">CTOB1V02_LOCUS13201</name>
</gene>
<dbReference type="OrthoDB" id="311172at2759"/>
<dbReference type="InterPro" id="IPR046348">
    <property type="entry name" value="SIS_dom_sf"/>
</dbReference>
<evidence type="ECO:0000256" key="2">
    <source>
        <dbReference type="ARBA" id="ARBA00023239"/>
    </source>
</evidence>
<dbReference type="InterPro" id="IPR001347">
    <property type="entry name" value="SIS_dom"/>
</dbReference>
<dbReference type="GO" id="GO:0016803">
    <property type="term" value="F:ether hydrolase activity"/>
    <property type="evidence" value="ECO:0007669"/>
    <property type="project" value="TreeGrafter"/>
</dbReference>
<organism evidence="5">
    <name type="scientific">Cyprideis torosa</name>
    <dbReference type="NCBI Taxonomy" id="163714"/>
    <lineage>
        <taxon>Eukaryota</taxon>
        <taxon>Metazoa</taxon>
        <taxon>Ecdysozoa</taxon>
        <taxon>Arthropoda</taxon>
        <taxon>Crustacea</taxon>
        <taxon>Oligostraca</taxon>
        <taxon>Ostracoda</taxon>
        <taxon>Podocopa</taxon>
        <taxon>Podocopida</taxon>
        <taxon>Cytherocopina</taxon>
        <taxon>Cytheroidea</taxon>
        <taxon>Cytherideidae</taxon>
        <taxon>Cyprideis</taxon>
    </lineage>
</organism>
<dbReference type="FunFam" id="3.40.50.10490:FF:000014">
    <property type="entry name" value="N-acetylmuramic acid 6-phosphate etherase"/>
    <property type="match status" value="1"/>
</dbReference>
<dbReference type="Pfam" id="PF02527">
    <property type="entry name" value="GidB"/>
    <property type="match status" value="1"/>
</dbReference>
<dbReference type="NCBIfam" id="TIGR00138">
    <property type="entry name" value="rsmG_gidB"/>
    <property type="match status" value="1"/>
</dbReference>
<protein>
    <submittedName>
        <fullName evidence="5">Uncharacterized protein</fullName>
    </submittedName>
</protein>
<comment type="pathway">
    <text evidence="4">Cell wall biogenesis.</text>
</comment>
<dbReference type="EMBL" id="OB672463">
    <property type="protein sequence ID" value="CAD7235386.1"/>
    <property type="molecule type" value="Genomic_DNA"/>
</dbReference>
<dbReference type="GO" id="GO:0097367">
    <property type="term" value="F:carbohydrate derivative binding"/>
    <property type="evidence" value="ECO:0007669"/>
    <property type="project" value="InterPro"/>
</dbReference>
<comment type="subunit">
    <text evidence="1">Homodimer.</text>
</comment>
<dbReference type="AlphaFoldDB" id="A0A7R8WNZ8"/>
<dbReference type="PANTHER" id="PTHR10088">
    <property type="entry name" value="GLUCOKINASE REGULATORY PROTEIN"/>
    <property type="match status" value="1"/>
</dbReference>
<dbReference type="GO" id="GO:0009254">
    <property type="term" value="P:peptidoglycan turnover"/>
    <property type="evidence" value="ECO:0007669"/>
    <property type="project" value="TreeGrafter"/>
</dbReference>
<dbReference type="PROSITE" id="PS01272">
    <property type="entry name" value="GCKR"/>
    <property type="match status" value="1"/>
</dbReference>
<dbReference type="InterPro" id="IPR003682">
    <property type="entry name" value="rRNA_ssu_MeTfrase_G"/>
</dbReference>
<dbReference type="Gene3D" id="3.40.50.10490">
    <property type="entry name" value="Glucose-6-phosphate isomerase like protein, domain 1"/>
    <property type="match status" value="1"/>
</dbReference>
<dbReference type="HAMAP" id="MF_00074">
    <property type="entry name" value="16SrRNA_methyltr_G"/>
    <property type="match status" value="1"/>
</dbReference>
<name>A0A7R8WNZ8_9CRUS</name>
<dbReference type="HAMAP" id="MF_00068">
    <property type="entry name" value="MurQ"/>
    <property type="match status" value="1"/>
</dbReference>